<dbReference type="SUPFAM" id="SSF55920">
    <property type="entry name" value="Creatinase/aminopeptidase"/>
    <property type="match status" value="1"/>
</dbReference>
<dbReference type="InterPro" id="IPR050659">
    <property type="entry name" value="Peptidase_M24B"/>
</dbReference>
<evidence type="ECO:0000313" key="4">
    <source>
        <dbReference type="Proteomes" id="UP000580856"/>
    </source>
</evidence>
<dbReference type="Gene3D" id="3.90.230.10">
    <property type="entry name" value="Creatinase/methionine aminopeptidase superfamily"/>
    <property type="match status" value="1"/>
</dbReference>
<gene>
    <name evidence="3" type="ORF">GGQ74_002396</name>
</gene>
<dbReference type="Pfam" id="PF01321">
    <property type="entry name" value="Creatinase_N"/>
    <property type="match status" value="1"/>
</dbReference>
<feature type="domain" description="Creatinase N-terminal" evidence="2">
    <location>
        <begin position="9"/>
        <end position="139"/>
    </location>
</feature>
<sequence length="356" mass="39257">MNAETYAARRERVREKLAERGLDAMLVSSPANRFYLSGFELHDPQCNESSGMVLVTRSCGDWLLTDSRYRDAVRRIWDEDRVFIYGAPRHQSIAAFLKDLGVGPVAFEEQSFSYRFWKDMSAGVELLPVSGVVESLRVIKDADEIAAMRRSCALNHKVFAQLEACLVPGVSERELAWEIEKLYREQGASELAFATIAAVGPNGALPHAVPGEAIITANSPVLVDKGCRVDDYCSDQTRTFWVGDTPPDHFRRALDRTREAQAAGIAAIAPGRPLRSAYGAAVAVFAKYGQEAHFTHSLGHGVGLETHELPGVSSRSEGVFRPGMVVTVEPGLYYPEWGGIRWEHMVLVTDDGCEVL</sequence>
<dbReference type="EMBL" id="JAATJA010000002">
    <property type="protein sequence ID" value="NJB68723.1"/>
    <property type="molecule type" value="Genomic_DNA"/>
</dbReference>
<dbReference type="InterPro" id="IPR036005">
    <property type="entry name" value="Creatinase/aminopeptidase-like"/>
</dbReference>
<evidence type="ECO:0000259" key="1">
    <source>
        <dbReference type="Pfam" id="PF00557"/>
    </source>
</evidence>
<keyword evidence="3" id="KW-0645">Protease</keyword>
<dbReference type="InterPro" id="IPR000587">
    <property type="entry name" value="Creatinase_N"/>
</dbReference>
<evidence type="ECO:0000259" key="2">
    <source>
        <dbReference type="Pfam" id="PF01321"/>
    </source>
</evidence>
<name>A0A846QQT4_9BACT</name>
<keyword evidence="3" id="KW-0378">Hydrolase</keyword>
<comment type="caution">
    <text evidence="3">The sequence shown here is derived from an EMBL/GenBank/DDBJ whole genome shotgun (WGS) entry which is preliminary data.</text>
</comment>
<proteinExistence type="predicted"/>
<dbReference type="RefSeq" id="WP_167941767.1">
    <property type="nucleotide sequence ID" value="NZ_JAATJA010000002.1"/>
</dbReference>
<reference evidence="3 4" key="1">
    <citation type="submission" date="2020-03" db="EMBL/GenBank/DDBJ databases">
        <title>Genomic Encyclopedia of Type Strains, Phase IV (KMG-IV): sequencing the most valuable type-strain genomes for metagenomic binning, comparative biology and taxonomic classification.</title>
        <authorList>
            <person name="Goeker M."/>
        </authorList>
    </citation>
    <scope>NUCLEOTIDE SEQUENCE [LARGE SCALE GENOMIC DNA]</scope>
    <source>
        <strain evidence="3 4">DSM 24233</strain>
    </source>
</reference>
<protein>
    <submittedName>
        <fullName evidence="3">Xaa-Pro aminopeptidase</fullName>
        <ecNumber evidence="3">3.4.11.9</ecNumber>
    </submittedName>
</protein>
<dbReference type="SUPFAM" id="SSF53092">
    <property type="entry name" value="Creatinase/prolidase N-terminal domain"/>
    <property type="match status" value="1"/>
</dbReference>
<dbReference type="PANTHER" id="PTHR46112:SF3">
    <property type="entry name" value="AMINOPEPTIDASE YPDF"/>
    <property type="match status" value="1"/>
</dbReference>
<dbReference type="PANTHER" id="PTHR46112">
    <property type="entry name" value="AMINOPEPTIDASE"/>
    <property type="match status" value="1"/>
</dbReference>
<dbReference type="Pfam" id="PF00557">
    <property type="entry name" value="Peptidase_M24"/>
    <property type="match status" value="1"/>
</dbReference>
<dbReference type="AlphaFoldDB" id="A0A846QQT4"/>
<keyword evidence="4" id="KW-1185">Reference proteome</keyword>
<dbReference type="InterPro" id="IPR029149">
    <property type="entry name" value="Creatin/AminoP/Spt16_N"/>
</dbReference>
<organism evidence="3 4">
    <name type="scientific">Desulfobaculum xiamenense</name>
    <dbReference type="NCBI Taxonomy" id="995050"/>
    <lineage>
        <taxon>Bacteria</taxon>
        <taxon>Pseudomonadati</taxon>
        <taxon>Thermodesulfobacteriota</taxon>
        <taxon>Desulfovibrionia</taxon>
        <taxon>Desulfovibrionales</taxon>
        <taxon>Desulfovibrionaceae</taxon>
        <taxon>Desulfobaculum</taxon>
    </lineage>
</organism>
<evidence type="ECO:0000313" key="3">
    <source>
        <dbReference type="EMBL" id="NJB68723.1"/>
    </source>
</evidence>
<dbReference type="Proteomes" id="UP000580856">
    <property type="component" value="Unassembled WGS sequence"/>
</dbReference>
<feature type="domain" description="Peptidase M24" evidence="1">
    <location>
        <begin position="147"/>
        <end position="350"/>
    </location>
</feature>
<dbReference type="EC" id="3.4.11.9" evidence="3"/>
<dbReference type="InterPro" id="IPR000994">
    <property type="entry name" value="Pept_M24"/>
</dbReference>
<dbReference type="GO" id="GO:0004177">
    <property type="term" value="F:aminopeptidase activity"/>
    <property type="evidence" value="ECO:0007669"/>
    <property type="project" value="UniProtKB-KW"/>
</dbReference>
<accession>A0A846QQT4</accession>
<dbReference type="Gene3D" id="3.40.350.10">
    <property type="entry name" value="Creatinase/prolidase N-terminal domain"/>
    <property type="match status" value="1"/>
</dbReference>
<keyword evidence="3" id="KW-0031">Aminopeptidase</keyword>